<feature type="compositionally biased region" description="Gly residues" evidence="1">
    <location>
        <begin position="111"/>
        <end position="124"/>
    </location>
</feature>
<name>A0A3N4JU45_9PEZI</name>
<evidence type="ECO:0000313" key="3">
    <source>
        <dbReference type="Proteomes" id="UP000276215"/>
    </source>
</evidence>
<feature type="compositionally biased region" description="Polar residues" evidence="1">
    <location>
        <begin position="158"/>
        <end position="170"/>
    </location>
</feature>
<accession>A0A3N4JU45</accession>
<protein>
    <submittedName>
        <fullName evidence="2">Uncharacterized protein</fullName>
    </submittedName>
</protein>
<feature type="region of interest" description="Disordered" evidence="1">
    <location>
        <begin position="99"/>
        <end position="252"/>
    </location>
</feature>
<gene>
    <name evidence="2" type="ORF">L873DRAFT_595957</name>
</gene>
<dbReference type="PANTHER" id="PTHR40635">
    <property type="match status" value="1"/>
</dbReference>
<dbReference type="EMBL" id="ML120371">
    <property type="protein sequence ID" value="RPB01717.1"/>
    <property type="molecule type" value="Genomic_DNA"/>
</dbReference>
<feature type="compositionally biased region" description="Acidic residues" evidence="1">
    <location>
        <begin position="188"/>
        <end position="205"/>
    </location>
</feature>
<dbReference type="Proteomes" id="UP000276215">
    <property type="component" value="Unassembled WGS sequence"/>
</dbReference>
<organism evidence="2 3">
    <name type="scientific">Choiromyces venosus 120613-1</name>
    <dbReference type="NCBI Taxonomy" id="1336337"/>
    <lineage>
        <taxon>Eukaryota</taxon>
        <taxon>Fungi</taxon>
        <taxon>Dikarya</taxon>
        <taxon>Ascomycota</taxon>
        <taxon>Pezizomycotina</taxon>
        <taxon>Pezizomycetes</taxon>
        <taxon>Pezizales</taxon>
        <taxon>Tuberaceae</taxon>
        <taxon>Choiromyces</taxon>
    </lineage>
</organism>
<evidence type="ECO:0000313" key="2">
    <source>
        <dbReference type="EMBL" id="RPB01717.1"/>
    </source>
</evidence>
<sequence>MPVLRRYCRVSKYTVLEVRIYLDNPADLNTWLLSPRYNILPRIFRSIKPHVLPKLKEERERNSGGKGKSAKPVNDVVVEDDYEVSIFLTNSGTRHTVITKRKVVGGSTNRGSGGKMGKMTGGVGVPAQVRREEDDSDGGGVINLEDIPEAPPPETSGLLGSSTTKNPPTSRRNKRESLHPQSDTNDKEGEEEEEEGSDGDSDSDPFEPPSKRLRKTARVGSMKPTITIRDEGDDADSDWSENGEGESEDKKKLSLRTEFEGFSIYSRILCLVVKRRGPISVGRAPAGSSSTPSSARQMDSPNPKTRPGNQIMENWIAMSQAVKEGDDED</sequence>
<reference evidence="2 3" key="1">
    <citation type="journal article" date="2018" name="Nat. Ecol. Evol.">
        <title>Pezizomycetes genomes reveal the molecular basis of ectomycorrhizal truffle lifestyle.</title>
        <authorList>
            <person name="Murat C."/>
            <person name="Payen T."/>
            <person name="Noel B."/>
            <person name="Kuo A."/>
            <person name="Morin E."/>
            <person name="Chen J."/>
            <person name="Kohler A."/>
            <person name="Krizsan K."/>
            <person name="Balestrini R."/>
            <person name="Da Silva C."/>
            <person name="Montanini B."/>
            <person name="Hainaut M."/>
            <person name="Levati E."/>
            <person name="Barry K.W."/>
            <person name="Belfiori B."/>
            <person name="Cichocki N."/>
            <person name="Clum A."/>
            <person name="Dockter R.B."/>
            <person name="Fauchery L."/>
            <person name="Guy J."/>
            <person name="Iotti M."/>
            <person name="Le Tacon F."/>
            <person name="Lindquist E.A."/>
            <person name="Lipzen A."/>
            <person name="Malagnac F."/>
            <person name="Mello A."/>
            <person name="Molinier V."/>
            <person name="Miyauchi S."/>
            <person name="Poulain J."/>
            <person name="Riccioni C."/>
            <person name="Rubini A."/>
            <person name="Sitrit Y."/>
            <person name="Splivallo R."/>
            <person name="Traeger S."/>
            <person name="Wang M."/>
            <person name="Zifcakova L."/>
            <person name="Wipf D."/>
            <person name="Zambonelli A."/>
            <person name="Paolocci F."/>
            <person name="Nowrousian M."/>
            <person name="Ottonello S."/>
            <person name="Baldrian P."/>
            <person name="Spatafora J.W."/>
            <person name="Henrissat B."/>
            <person name="Nagy L.G."/>
            <person name="Aury J.M."/>
            <person name="Wincker P."/>
            <person name="Grigoriev I.V."/>
            <person name="Bonfante P."/>
            <person name="Martin F.M."/>
        </authorList>
    </citation>
    <scope>NUCLEOTIDE SEQUENCE [LARGE SCALE GENOMIC DNA]</scope>
    <source>
        <strain evidence="2 3">120613-1</strain>
    </source>
</reference>
<dbReference type="AlphaFoldDB" id="A0A3N4JU45"/>
<feature type="compositionally biased region" description="Acidic residues" evidence="1">
    <location>
        <begin position="231"/>
        <end position="247"/>
    </location>
</feature>
<keyword evidence="3" id="KW-1185">Reference proteome</keyword>
<feature type="compositionally biased region" description="Polar residues" evidence="1">
    <location>
        <begin position="297"/>
        <end position="312"/>
    </location>
</feature>
<dbReference type="OrthoDB" id="5374757at2759"/>
<feature type="region of interest" description="Disordered" evidence="1">
    <location>
        <begin position="280"/>
        <end position="312"/>
    </location>
</feature>
<evidence type="ECO:0000256" key="1">
    <source>
        <dbReference type="SAM" id="MobiDB-lite"/>
    </source>
</evidence>
<feature type="compositionally biased region" description="Low complexity" evidence="1">
    <location>
        <begin position="282"/>
        <end position="296"/>
    </location>
</feature>
<dbReference type="PANTHER" id="PTHR40635:SF1">
    <property type="match status" value="1"/>
</dbReference>
<proteinExistence type="predicted"/>